<reference evidence="5" key="1">
    <citation type="submission" date="2019-11" db="EMBL/GenBank/DDBJ databases">
        <authorList>
            <person name="Liu Y."/>
            <person name="Hou J."/>
            <person name="Li T.-Q."/>
            <person name="Guan C.-H."/>
            <person name="Wu X."/>
            <person name="Wu H.-Z."/>
            <person name="Ling F."/>
            <person name="Zhang R."/>
            <person name="Shi X.-G."/>
            <person name="Ren J.-P."/>
            <person name="Chen E.-F."/>
            <person name="Sun J.-M."/>
        </authorList>
    </citation>
    <scope>NUCLEOTIDE SEQUENCE</scope>
    <source>
        <strain evidence="5">Adult_tree_wgs_1</strain>
        <tissue evidence="5">Leaves</tissue>
    </source>
</reference>
<evidence type="ECO:0000313" key="5">
    <source>
        <dbReference type="EMBL" id="KAF7120779.1"/>
    </source>
</evidence>
<proteinExistence type="inferred from homology"/>
<dbReference type="InterPro" id="IPR022214">
    <property type="entry name" value="MZT1"/>
</dbReference>
<dbReference type="PANTHER" id="PTHR28520">
    <property type="entry name" value="MITOTIC-SPINDLE ORGANIZING PROTEIN 1"/>
    <property type="match status" value="1"/>
</dbReference>
<dbReference type="GO" id="GO:0033566">
    <property type="term" value="P:gamma-tubulin complex localization"/>
    <property type="evidence" value="ECO:0007669"/>
    <property type="project" value="InterPro"/>
</dbReference>
<dbReference type="OrthoDB" id="48571at2759"/>
<organism evidence="5 6">
    <name type="scientific">Rhododendron simsii</name>
    <name type="common">Sims's rhododendron</name>
    <dbReference type="NCBI Taxonomy" id="118357"/>
    <lineage>
        <taxon>Eukaryota</taxon>
        <taxon>Viridiplantae</taxon>
        <taxon>Streptophyta</taxon>
        <taxon>Embryophyta</taxon>
        <taxon>Tracheophyta</taxon>
        <taxon>Spermatophyta</taxon>
        <taxon>Magnoliopsida</taxon>
        <taxon>eudicotyledons</taxon>
        <taxon>Gunneridae</taxon>
        <taxon>Pentapetalae</taxon>
        <taxon>asterids</taxon>
        <taxon>Ericales</taxon>
        <taxon>Ericaceae</taxon>
        <taxon>Ericoideae</taxon>
        <taxon>Rhodoreae</taxon>
        <taxon>Rhododendron</taxon>
    </lineage>
</organism>
<name>A0A834FZX7_RHOSS</name>
<dbReference type="GO" id="GO:0005819">
    <property type="term" value="C:spindle"/>
    <property type="evidence" value="ECO:0007669"/>
    <property type="project" value="TreeGrafter"/>
</dbReference>
<dbReference type="GO" id="GO:0051415">
    <property type="term" value="P:microtubule nucleation by interphase microtubule organizing center"/>
    <property type="evidence" value="ECO:0007669"/>
    <property type="project" value="TreeGrafter"/>
</dbReference>
<dbReference type="GO" id="GO:0000931">
    <property type="term" value="C:gamma-tubulin ring complex"/>
    <property type="evidence" value="ECO:0007669"/>
    <property type="project" value="InterPro"/>
</dbReference>
<comment type="similarity">
    <text evidence="2">Belongs to the MOZART1 family.</text>
</comment>
<accession>A0A834FZX7</accession>
<evidence type="ECO:0000313" key="6">
    <source>
        <dbReference type="Proteomes" id="UP000626092"/>
    </source>
</evidence>
<evidence type="ECO:0000256" key="2">
    <source>
        <dbReference type="ARBA" id="ARBA00011015"/>
    </source>
</evidence>
<dbReference type="EMBL" id="WJXA01000013">
    <property type="protein sequence ID" value="KAF7120779.1"/>
    <property type="molecule type" value="Genomic_DNA"/>
</dbReference>
<sequence>MRMFLLVRLCQTRTPFSSGRNQLLKSFLMDPQAARTTRESLDLAFHMSNILDTGLDRHTLSVLIALCDMGLNPEALAAVVKELRREPPSSSSMPTTSSSIP</sequence>
<evidence type="ECO:0000256" key="3">
    <source>
        <dbReference type="ARBA" id="ARBA00022490"/>
    </source>
</evidence>
<protein>
    <submittedName>
        <fullName evidence="5">Uncharacterized protein</fullName>
    </submittedName>
</protein>
<dbReference type="PANTHER" id="PTHR28520:SF2">
    <property type="entry name" value="MITOTIC-SPINDLE ORGANIZING PROTEIN 1"/>
    <property type="match status" value="1"/>
</dbReference>
<dbReference type="AlphaFoldDB" id="A0A834FZX7"/>
<gene>
    <name evidence="5" type="ORF">RHSIM_Rhsim13G0121200</name>
</gene>
<keyword evidence="6" id="KW-1185">Reference proteome</keyword>
<comment type="caution">
    <text evidence="5">The sequence shown here is derived from an EMBL/GenBank/DDBJ whole genome shotgun (WGS) entry which is preliminary data.</text>
</comment>
<keyword evidence="4" id="KW-0206">Cytoskeleton</keyword>
<dbReference type="GO" id="GO:0031021">
    <property type="term" value="C:interphase microtubule organizing center"/>
    <property type="evidence" value="ECO:0007669"/>
    <property type="project" value="TreeGrafter"/>
</dbReference>
<keyword evidence="3" id="KW-0963">Cytoplasm</keyword>
<evidence type="ECO:0000256" key="1">
    <source>
        <dbReference type="ARBA" id="ARBA00004267"/>
    </source>
</evidence>
<dbReference type="Proteomes" id="UP000626092">
    <property type="component" value="Unassembled WGS sequence"/>
</dbReference>
<evidence type="ECO:0000256" key="4">
    <source>
        <dbReference type="ARBA" id="ARBA00023212"/>
    </source>
</evidence>
<dbReference type="GO" id="GO:0090307">
    <property type="term" value="P:mitotic spindle assembly"/>
    <property type="evidence" value="ECO:0007669"/>
    <property type="project" value="TreeGrafter"/>
</dbReference>
<comment type="subcellular location">
    <subcellularLocation>
        <location evidence="1">Cytoplasm</location>
        <location evidence="1">Cytoskeleton</location>
        <location evidence="1">Microtubule organizing center</location>
    </subcellularLocation>
</comment>
<dbReference type="Pfam" id="PF12554">
    <property type="entry name" value="MOZART1"/>
    <property type="match status" value="1"/>
</dbReference>